<feature type="non-terminal residue" evidence="1">
    <location>
        <position position="37"/>
    </location>
</feature>
<proteinExistence type="predicted"/>
<accession>A0A0G0RAF4</accession>
<gene>
    <name evidence="1" type="ORF">UT84_C0029G0001</name>
</gene>
<protein>
    <submittedName>
        <fullName evidence="1">Uncharacterized protein</fullName>
    </submittedName>
</protein>
<dbReference type="EMBL" id="LBYI01000029">
    <property type="protein sequence ID" value="KKR49383.1"/>
    <property type="molecule type" value="Genomic_DNA"/>
</dbReference>
<evidence type="ECO:0000313" key="1">
    <source>
        <dbReference type="EMBL" id="KKR49383.1"/>
    </source>
</evidence>
<name>A0A0G0RAF4_9BACT</name>
<comment type="caution">
    <text evidence="1">The sequence shown here is derived from an EMBL/GenBank/DDBJ whole genome shotgun (WGS) entry which is preliminary data.</text>
</comment>
<sequence length="37" mass="4386">MYLVSEYKVNKTRAIFAKIQQQWVKSTQELETAALLR</sequence>
<dbReference type="Proteomes" id="UP000034531">
    <property type="component" value="Unassembled WGS sequence"/>
</dbReference>
<reference evidence="1 2" key="1">
    <citation type="journal article" date="2015" name="Nature">
        <title>rRNA introns, odd ribosomes, and small enigmatic genomes across a large radiation of phyla.</title>
        <authorList>
            <person name="Brown C.T."/>
            <person name="Hug L.A."/>
            <person name="Thomas B.C."/>
            <person name="Sharon I."/>
            <person name="Castelle C.J."/>
            <person name="Singh A."/>
            <person name="Wilkins M.J."/>
            <person name="Williams K.H."/>
            <person name="Banfield J.F."/>
        </authorList>
    </citation>
    <scope>NUCLEOTIDE SEQUENCE [LARGE SCALE GENOMIC DNA]</scope>
</reference>
<evidence type="ECO:0000313" key="2">
    <source>
        <dbReference type="Proteomes" id="UP000034531"/>
    </source>
</evidence>
<organism evidence="1 2">
    <name type="scientific">Candidatus Curtissbacteria bacterium GW2011_GWA1_40_16</name>
    <dbReference type="NCBI Taxonomy" id="1618405"/>
    <lineage>
        <taxon>Bacteria</taxon>
        <taxon>Candidatus Curtissiibacteriota</taxon>
    </lineage>
</organism>
<dbReference type="AlphaFoldDB" id="A0A0G0RAF4"/>